<dbReference type="SUPFAM" id="SSF47336">
    <property type="entry name" value="ACP-like"/>
    <property type="match status" value="1"/>
</dbReference>
<dbReference type="InterPro" id="IPR042099">
    <property type="entry name" value="ANL_N_sf"/>
</dbReference>
<dbReference type="PANTHER" id="PTHR44845:SF6">
    <property type="entry name" value="BETA-ALANINE-ACTIVATING ENZYME"/>
    <property type="match status" value="1"/>
</dbReference>
<reference evidence="4" key="1">
    <citation type="submission" date="2022-12" db="EMBL/GenBank/DDBJ databases">
        <authorList>
            <person name="Petersen C."/>
        </authorList>
    </citation>
    <scope>NUCLEOTIDE SEQUENCE</scope>
    <source>
        <strain evidence="4">IBT 35675</strain>
    </source>
</reference>
<dbReference type="InterPro" id="IPR009081">
    <property type="entry name" value="PP-bd_ACP"/>
</dbReference>
<dbReference type="GO" id="GO:0044550">
    <property type="term" value="P:secondary metabolite biosynthetic process"/>
    <property type="evidence" value="ECO:0007669"/>
    <property type="project" value="UniProtKB-ARBA"/>
</dbReference>
<protein>
    <submittedName>
        <fullName evidence="4">Polyketide synthetase</fullName>
    </submittedName>
</protein>
<name>A0A9W9RJT5_PENBR</name>
<dbReference type="GO" id="GO:0031177">
    <property type="term" value="F:phosphopantetheine binding"/>
    <property type="evidence" value="ECO:0007669"/>
    <property type="project" value="InterPro"/>
</dbReference>
<dbReference type="PANTHER" id="PTHR44845">
    <property type="entry name" value="CARRIER DOMAIN-CONTAINING PROTEIN"/>
    <property type="match status" value="1"/>
</dbReference>
<gene>
    <name evidence="4" type="ORF">N7541_002185</name>
</gene>
<comment type="caution">
    <text evidence="4">The sequence shown here is derived from an EMBL/GenBank/DDBJ whole genome shotgun (WGS) entry which is preliminary data.</text>
</comment>
<organism evidence="4 5">
    <name type="scientific">Penicillium brevicompactum</name>
    <dbReference type="NCBI Taxonomy" id="5074"/>
    <lineage>
        <taxon>Eukaryota</taxon>
        <taxon>Fungi</taxon>
        <taxon>Dikarya</taxon>
        <taxon>Ascomycota</taxon>
        <taxon>Pezizomycotina</taxon>
        <taxon>Eurotiomycetes</taxon>
        <taxon>Eurotiomycetidae</taxon>
        <taxon>Eurotiales</taxon>
        <taxon>Aspergillaceae</taxon>
        <taxon>Penicillium</taxon>
    </lineage>
</organism>
<evidence type="ECO:0000256" key="2">
    <source>
        <dbReference type="ARBA" id="ARBA00022553"/>
    </source>
</evidence>
<dbReference type="PROSITE" id="PS50075">
    <property type="entry name" value="CARRIER"/>
    <property type="match status" value="1"/>
</dbReference>
<evidence type="ECO:0000259" key="3">
    <source>
        <dbReference type="PROSITE" id="PS50075"/>
    </source>
</evidence>
<dbReference type="Gene3D" id="3.40.50.720">
    <property type="entry name" value="NAD(P)-binding Rossmann-like Domain"/>
    <property type="match status" value="1"/>
</dbReference>
<accession>A0A9W9RJT5</accession>
<dbReference type="InterPro" id="IPR000873">
    <property type="entry name" value="AMP-dep_synth/lig_dom"/>
</dbReference>
<sequence length="655" mass="70901">MTAGKTLPNYAIYVVDEELNPLPIGFPGEICISGAGVAIGYLNNPEPERRFLKTSFSEKAYRTGDRGVLHADGALEILGRIDGDTQVKLRGLRIELQDIEHAILKAANGLITEVVVTTRGNPTILVAHVTLAASLPLPQYMRPTTAIAIDRIPLTNSGKIERKALQALPLPSSSPQERSPSLTSTEDRLAQVWESVLPAQTHGLYTLTPTSDFFGVGGNSMLLIELRNVVRREYEIDFPLLRLFEHSTLSAMASAIHSTPESDKPFTVDRVFEAAIPSSLLAAEPSPLLVNRIRRPPQVVLLTGATGFFGRHLLQSLITNPNINTIHCLAVRDLSKLASFTHSKKVVLHAGDLALPNLGLCSATFAALSSSADSIIHNGADVTFLNTYESLHAANVDATKTLVEMALPRSIPVHLVSTGTVGKIVGGDSLAPGSLAQFLPPEWFKDGYAASKWVSEVFLENVGRELGLPVVIHRPSSITGDGAGEMDVVANVLRYANLLKAVPESAVWTGFVDLVSVEKVVQGIIGSVFENAEGIAFVHHSGEKVVPAGKIGEILTNDGKEEWEILGMQEWVEQAVEKGMNPLIGKFFKVATLEAGDRGYRLDRDSCNALDQAALSLGSYIELLKWSLSWDICFNLVFSRNFDAFGKFAEQFESG</sequence>
<dbReference type="InterPro" id="IPR045851">
    <property type="entry name" value="AMP-bd_C_sf"/>
</dbReference>
<dbReference type="Pfam" id="PF00501">
    <property type="entry name" value="AMP-binding"/>
    <property type="match status" value="1"/>
</dbReference>
<dbReference type="AlphaFoldDB" id="A0A9W9RJT5"/>
<dbReference type="EMBL" id="JAPZBR010000002">
    <property type="protein sequence ID" value="KAJ5361341.1"/>
    <property type="molecule type" value="Genomic_DNA"/>
</dbReference>
<dbReference type="Gene3D" id="1.10.1200.10">
    <property type="entry name" value="ACP-like"/>
    <property type="match status" value="1"/>
</dbReference>
<dbReference type="SMART" id="SM00823">
    <property type="entry name" value="PKS_PP"/>
    <property type="match status" value="1"/>
</dbReference>
<dbReference type="SUPFAM" id="SSF56801">
    <property type="entry name" value="Acetyl-CoA synthetase-like"/>
    <property type="match status" value="1"/>
</dbReference>
<evidence type="ECO:0000313" key="4">
    <source>
        <dbReference type="EMBL" id="KAJ5361341.1"/>
    </source>
</evidence>
<keyword evidence="2" id="KW-0597">Phosphoprotein</keyword>
<dbReference type="Gene3D" id="3.30.300.30">
    <property type="match status" value="1"/>
</dbReference>
<dbReference type="Proteomes" id="UP001148299">
    <property type="component" value="Unassembled WGS sequence"/>
</dbReference>
<dbReference type="Pfam" id="PF07993">
    <property type="entry name" value="NAD_binding_4"/>
    <property type="match status" value="1"/>
</dbReference>
<dbReference type="InterPro" id="IPR020806">
    <property type="entry name" value="PKS_PP-bd"/>
</dbReference>
<dbReference type="InterPro" id="IPR036736">
    <property type="entry name" value="ACP-like_sf"/>
</dbReference>
<dbReference type="InterPro" id="IPR013120">
    <property type="entry name" value="FAR_NAD-bd"/>
</dbReference>
<dbReference type="SUPFAM" id="SSF51735">
    <property type="entry name" value="NAD(P)-binding Rossmann-fold domains"/>
    <property type="match status" value="1"/>
</dbReference>
<dbReference type="Pfam" id="PF00550">
    <property type="entry name" value="PP-binding"/>
    <property type="match status" value="1"/>
</dbReference>
<evidence type="ECO:0000313" key="5">
    <source>
        <dbReference type="Proteomes" id="UP001148299"/>
    </source>
</evidence>
<dbReference type="InterPro" id="IPR036291">
    <property type="entry name" value="NAD(P)-bd_dom_sf"/>
</dbReference>
<feature type="domain" description="Carrier" evidence="3">
    <location>
        <begin position="180"/>
        <end position="260"/>
    </location>
</feature>
<reference evidence="4" key="2">
    <citation type="journal article" date="2023" name="IMA Fungus">
        <title>Comparative genomic study of the Penicillium genus elucidates a diverse pangenome and 15 lateral gene transfer events.</title>
        <authorList>
            <person name="Petersen C."/>
            <person name="Sorensen T."/>
            <person name="Nielsen M.R."/>
            <person name="Sondergaard T.E."/>
            <person name="Sorensen J.L."/>
            <person name="Fitzpatrick D.A."/>
            <person name="Frisvad J.C."/>
            <person name="Nielsen K.L."/>
        </authorList>
    </citation>
    <scope>NUCLEOTIDE SEQUENCE</scope>
    <source>
        <strain evidence="4">IBT 35675</strain>
    </source>
</reference>
<keyword evidence="1" id="KW-0596">Phosphopantetheine</keyword>
<proteinExistence type="predicted"/>
<evidence type="ECO:0000256" key="1">
    <source>
        <dbReference type="ARBA" id="ARBA00022450"/>
    </source>
</evidence>
<keyword evidence="5" id="KW-1185">Reference proteome</keyword>
<dbReference type="Gene3D" id="3.40.50.12780">
    <property type="entry name" value="N-terminal domain of ligase-like"/>
    <property type="match status" value="1"/>
</dbReference>